<dbReference type="AlphaFoldDB" id="A0A212CZ01"/>
<comment type="caution">
    <text evidence="2">The sequence shown here is derived from an EMBL/GenBank/DDBJ whole genome shotgun (WGS) entry which is preliminary data.</text>
</comment>
<evidence type="ECO:0000313" key="3">
    <source>
        <dbReference type="Proteomes" id="UP000242450"/>
    </source>
</evidence>
<organism evidence="2 3">
    <name type="scientific">Cervus elaphus hippelaphus</name>
    <name type="common">European red deer</name>
    <dbReference type="NCBI Taxonomy" id="46360"/>
    <lineage>
        <taxon>Eukaryota</taxon>
        <taxon>Metazoa</taxon>
        <taxon>Chordata</taxon>
        <taxon>Craniata</taxon>
        <taxon>Vertebrata</taxon>
        <taxon>Euteleostomi</taxon>
        <taxon>Mammalia</taxon>
        <taxon>Eutheria</taxon>
        <taxon>Laurasiatheria</taxon>
        <taxon>Artiodactyla</taxon>
        <taxon>Ruminantia</taxon>
        <taxon>Pecora</taxon>
        <taxon>Cervidae</taxon>
        <taxon>Cervinae</taxon>
        <taxon>Cervus</taxon>
    </lineage>
</organism>
<sequence>MGFKDTNKTPMEPEVAIHWIRITLTSRNVKSLEKSLPSPVKLTPGLNVSSAPGPRPPREGGKAVTLKLRPSDAPTTPPMGGLAPLPAAAGSRGVPTATSNQRVEHRAAILARGHCACATRLKAASRGRRTRAGRRFRGRGLLRGEVGELRALRVRIRTECAFSVADAEKFTCEN</sequence>
<accession>A0A212CZ01</accession>
<evidence type="ECO:0000256" key="1">
    <source>
        <dbReference type="SAM" id="MobiDB-lite"/>
    </source>
</evidence>
<keyword evidence="3" id="KW-1185">Reference proteome</keyword>
<protein>
    <submittedName>
        <fullName evidence="2">Uncharacterized protein</fullName>
    </submittedName>
</protein>
<name>A0A212CZ01_CEREH</name>
<gene>
    <name evidence="2" type="ORF">Celaphus_00006872</name>
</gene>
<evidence type="ECO:0000313" key="2">
    <source>
        <dbReference type="EMBL" id="OWK11221.1"/>
    </source>
</evidence>
<proteinExistence type="predicted"/>
<dbReference type="OrthoDB" id="10248551at2759"/>
<dbReference type="EMBL" id="MKHE01000010">
    <property type="protein sequence ID" value="OWK11221.1"/>
    <property type="molecule type" value="Genomic_DNA"/>
</dbReference>
<dbReference type="Proteomes" id="UP000242450">
    <property type="component" value="Chromosome 10"/>
</dbReference>
<reference evidence="2 3" key="1">
    <citation type="journal article" date="2018" name="Mol. Genet. Genomics">
        <title>The red deer Cervus elaphus genome CerEla1.0: sequencing, annotating, genes, and chromosomes.</title>
        <authorList>
            <person name="Bana N.A."/>
            <person name="Nyiri A."/>
            <person name="Nagy J."/>
            <person name="Frank K."/>
            <person name="Nagy T."/>
            <person name="Steger V."/>
            <person name="Schiller M."/>
            <person name="Lakatos P."/>
            <person name="Sugar L."/>
            <person name="Horn P."/>
            <person name="Barta E."/>
            <person name="Orosz L."/>
        </authorList>
    </citation>
    <scope>NUCLEOTIDE SEQUENCE [LARGE SCALE GENOMIC DNA]</scope>
    <source>
        <strain evidence="2">Hungarian</strain>
    </source>
</reference>
<feature type="region of interest" description="Disordered" evidence="1">
    <location>
        <begin position="33"/>
        <end position="63"/>
    </location>
</feature>